<dbReference type="GO" id="GO:0044550">
    <property type="term" value="P:secondary metabolite biosynthetic process"/>
    <property type="evidence" value="ECO:0007669"/>
    <property type="project" value="TreeGrafter"/>
</dbReference>
<dbReference type="GO" id="GO:0008610">
    <property type="term" value="P:lipid biosynthetic process"/>
    <property type="evidence" value="ECO:0007669"/>
    <property type="project" value="UniProtKB-ARBA"/>
</dbReference>
<proteinExistence type="predicted"/>
<feature type="domain" description="Carrier" evidence="5">
    <location>
        <begin position="986"/>
        <end position="1061"/>
    </location>
</feature>
<dbReference type="Gene3D" id="3.30.559.30">
    <property type="entry name" value="Nonribosomal peptide synthetase, condensation domain"/>
    <property type="match status" value="1"/>
</dbReference>
<keyword evidence="3" id="KW-0597">Phosphoprotein</keyword>
<organism evidence="6 7">
    <name type="scientific">Sphaerisporangium rufum</name>
    <dbReference type="NCBI Taxonomy" id="1381558"/>
    <lineage>
        <taxon>Bacteria</taxon>
        <taxon>Bacillati</taxon>
        <taxon>Actinomycetota</taxon>
        <taxon>Actinomycetes</taxon>
        <taxon>Streptosporangiales</taxon>
        <taxon>Streptosporangiaceae</taxon>
        <taxon>Sphaerisporangium</taxon>
    </lineage>
</organism>
<protein>
    <recommendedName>
        <fullName evidence="5">Carrier domain-containing protein</fullName>
    </recommendedName>
</protein>
<accession>A0A919R558</accession>
<evidence type="ECO:0000256" key="4">
    <source>
        <dbReference type="SAM" id="MobiDB-lite"/>
    </source>
</evidence>
<dbReference type="PROSITE" id="PS00455">
    <property type="entry name" value="AMP_BINDING"/>
    <property type="match status" value="1"/>
</dbReference>
<dbReference type="Proteomes" id="UP000655287">
    <property type="component" value="Unassembled WGS sequence"/>
</dbReference>
<dbReference type="Gene3D" id="2.30.38.10">
    <property type="entry name" value="Luciferase, Domain 3"/>
    <property type="match status" value="1"/>
</dbReference>
<evidence type="ECO:0000313" key="6">
    <source>
        <dbReference type="EMBL" id="GII78505.1"/>
    </source>
</evidence>
<comment type="caution">
    <text evidence="6">The sequence shown here is derived from an EMBL/GenBank/DDBJ whole genome shotgun (WGS) entry which is preliminary data.</text>
</comment>
<dbReference type="PANTHER" id="PTHR45527">
    <property type="entry name" value="NONRIBOSOMAL PEPTIDE SYNTHETASE"/>
    <property type="match status" value="1"/>
</dbReference>
<dbReference type="SUPFAM" id="SSF56801">
    <property type="entry name" value="Acetyl-CoA synthetase-like"/>
    <property type="match status" value="1"/>
</dbReference>
<dbReference type="Pfam" id="PF13193">
    <property type="entry name" value="AMP-binding_C"/>
    <property type="match status" value="1"/>
</dbReference>
<dbReference type="InterPro" id="IPR045851">
    <property type="entry name" value="AMP-bd_C_sf"/>
</dbReference>
<dbReference type="PROSITE" id="PS00012">
    <property type="entry name" value="PHOSPHOPANTETHEINE"/>
    <property type="match status" value="1"/>
</dbReference>
<dbReference type="InterPro" id="IPR010071">
    <property type="entry name" value="AA_adenyl_dom"/>
</dbReference>
<evidence type="ECO:0000313" key="7">
    <source>
        <dbReference type="Proteomes" id="UP000655287"/>
    </source>
</evidence>
<dbReference type="Gene3D" id="1.10.1200.10">
    <property type="entry name" value="ACP-like"/>
    <property type="match status" value="1"/>
</dbReference>
<dbReference type="GO" id="GO:0003824">
    <property type="term" value="F:catalytic activity"/>
    <property type="evidence" value="ECO:0007669"/>
    <property type="project" value="InterPro"/>
</dbReference>
<evidence type="ECO:0000256" key="3">
    <source>
        <dbReference type="ARBA" id="ARBA00022553"/>
    </source>
</evidence>
<dbReference type="GO" id="GO:0072330">
    <property type="term" value="P:monocarboxylic acid biosynthetic process"/>
    <property type="evidence" value="ECO:0007669"/>
    <property type="project" value="UniProtKB-ARBA"/>
</dbReference>
<dbReference type="GO" id="GO:0031177">
    <property type="term" value="F:phosphopantetheine binding"/>
    <property type="evidence" value="ECO:0007669"/>
    <property type="project" value="InterPro"/>
</dbReference>
<keyword evidence="2" id="KW-0596">Phosphopantetheine</keyword>
<dbReference type="AlphaFoldDB" id="A0A919R558"/>
<dbReference type="GO" id="GO:0043041">
    <property type="term" value="P:amino acid activation for nonribosomal peptide biosynthetic process"/>
    <property type="evidence" value="ECO:0007669"/>
    <property type="project" value="TreeGrafter"/>
</dbReference>
<dbReference type="Gene3D" id="3.30.559.10">
    <property type="entry name" value="Chloramphenicol acetyltransferase-like domain"/>
    <property type="match status" value="1"/>
</dbReference>
<dbReference type="InterPro" id="IPR009081">
    <property type="entry name" value="PP-bd_ACP"/>
</dbReference>
<dbReference type="Pfam" id="PF00668">
    <property type="entry name" value="Condensation"/>
    <property type="match status" value="1"/>
</dbReference>
<evidence type="ECO:0000256" key="1">
    <source>
        <dbReference type="ARBA" id="ARBA00001957"/>
    </source>
</evidence>
<sequence length="1084" mass="114704">MDVPVDVPVDTAPLSPGQERLWWLQRFDPGDASYNIFVTERLRGPLDTDALGRALDEVVARHGALRTRFHGDVLPVQQVPAPGRCDVEHLDLTHLAAAERERRARELVAERTNRPFDLAAAPPLRMSLLRLAEQEHVFCLVVHHIVADGWSLGVLYRELAALYQAYRAGEPSPLRPPRLQYTDHVRGLPEPDPGDLAYWAERLAGLPPLEPPADRPRPPVRAGRGDVHVLRMPPEVAAGVEQVARAHRCTPFMTMLAAYQVLLARHTGQDRFAVGSAISGRTEPELEDLVGYFAGTLVLRADLTGDPAFADLLRRVRKDALGAFAHRSVPFERLLDELAVPRDRSRTPLFQTMFVQQNQAEAGQGRLSLAGLEVEPFEPGFRHAKTDLIVDVTRDAGGLLVAFTYDTALFDATTVARLARRYETVLRAVAADPGTPVSAIEVMPAGERAKLLRAGTGPAPAAPPAGLPELFAAQVARTPHAAAVTDAAGTLTYAELAGRARRLAGRLRAAGAGRGSLVGVYLDRSAGMVAALLGVLEAGAAYVPLDPAFPPARLAHVLADCGAAHVVTRAGLAGGLPPGAYTIVPADPDGAADRPDPVAAGDPPENAGEGARDTGGPDGTGAAGGMDGEPAGPDHPAYVIYTSGSTGAPKGVVVPHGALAAFLHGMRELLDPRPEHVWCAATSISFDISALEMYLPLVTGGQVVVARGAEDIAALTRPGGGAPPVTHVQATPSGWRVVLAGDFDGRVVTALAGGEALPGPLAEELRPRVARLVNMYGPTETTIWSTAWEVPARPEEVCIGRPIAGTTVYVCDDRGDLVPPGVPGELLIGGAGVATGYHGRPALTAGRFVPDPAGPPGARRYRAGDRVRWRPDGTLAFLGRLDDQMKVRGHRVEPGEIEACLLRHPAAGRAAVTVRDDTLLAYVVPAAGAAPAPAEELRAHCRDTLPAYMVPNLVVTLDALPMTPNGKIDRAALPVPRREAAGGYVAPRTDAESLVTEVWAEVLGLDAVGAEDDFFAIGGHSLHAVRVVSRLRAIVEVDVPIRTLFARPTAASLAAAVEELLVAEMDRLSDEEAERLLGPAAEPR</sequence>
<dbReference type="InterPro" id="IPR006162">
    <property type="entry name" value="Ppantetheine_attach_site"/>
</dbReference>
<dbReference type="InterPro" id="IPR001242">
    <property type="entry name" value="Condensation_dom"/>
</dbReference>
<feature type="compositionally biased region" description="Gly residues" evidence="4">
    <location>
        <begin position="616"/>
        <end position="627"/>
    </location>
</feature>
<dbReference type="EMBL" id="BOOU01000049">
    <property type="protein sequence ID" value="GII78505.1"/>
    <property type="molecule type" value="Genomic_DNA"/>
</dbReference>
<reference evidence="6" key="1">
    <citation type="submission" date="2021-01" db="EMBL/GenBank/DDBJ databases">
        <title>Whole genome shotgun sequence of Sphaerisporangium rufum NBRC 109079.</title>
        <authorList>
            <person name="Komaki H."/>
            <person name="Tamura T."/>
        </authorList>
    </citation>
    <scope>NUCLEOTIDE SEQUENCE</scope>
    <source>
        <strain evidence="6">NBRC 109079</strain>
    </source>
</reference>
<dbReference type="SUPFAM" id="SSF52777">
    <property type="entry name" value="CoA-dependent acyltransferases"/>
    <property type="match status" value="2"/>
</dbReference>
<dbReference type="Pfam" id="PF00550">
    <property type="entry name" value="PP-binding"/>
    <property type="match status" value="1"/>
</dbReference>
<dbReference type="InterPro" id="IPR020806">
    <property type="entry name" value="PKS_PP-bd"/>
</dbReference>
<evidence type="ECO:0000256" key="2">
    <source>
        <dbReference type="ARBA" id="ARBA00022450"/>
    </source>
</evidence>
<dbReference type="PANTHER" id="PTHR45527:SF1">
    <property type="entry name" value="FATTY ACID SYNTHASE"/>
    <property type="match status" value="1"/>
</dbReference>
<gene>
    <name evidence="6" type="ORF">Sru01_34870</name>
</gene>
<dbReference type="SUPFAM" id="SSF47336">
    <property type="entry name" value="ACP-like"/>
    <property type="match status" value="1"/>
</dbReference>
<dbReference type="FunFam" id="1.10.1200.10:FF:000016">
    <property type="entry name" value="Non-ribosomal peptide synthase"/>
    <property type="match status" value="1"/>
</dbReference>
<dbReference type="RefSeq" id="WP_203986397.1">
    <property type="nucleotide sequence ID" value="NZ_BOOU01000049.1"/>
</dbReference>
<dbReference type="InterPro" id="IPR023213">
    <property type="entry name" value="CAT-like_dom_sf"/>
</dbReference>
<name>A0A919R558_9ACTN</name>
<dbReference type="InterPro" id="IPR036736">
    <property type="entry name" value="ACP-like_sf"/>
</dbReference>
<dbReference type="SMART" id="SM00823">
    <property type="entry name" value="PKS_PP"/>
    <property type="match status" value="1"/>
</dbReference>
<dbReference type="Pfam" id="PF00501">
    <property type="entry name" value="AMP-binding"/>
    <property type="match status" value="1"/>
</dbReference>
<dbReference type="PROSITE" id="PS50075">
    <property type="entry name" value="CARRIER"/>
    <property type="match status" value="1"/>
</dbReference>
<dbReference type="GO" id="GO:0005737">
    <property type="term" value="C:cytoplasm"/>
    <property type="evidence" value="ECO:0007669"/>
    <property type="project" value="TreeGrafter"/>
</dbReference>
<dbReference type="InterPro" id="IPR025110">
    <property type="entry name" value="AMP-bd_C"/>
</dbReference>
<dbReference type="NCBIfam" id="TIGR01733">
    <property type="entry name" value="AA-adenyl-dom"/>
    <property type="match status" value="1"/>
</dbReference>
<dbReference type="Gene3D" id="3.40.50.980">
    <property type="match status" value="2"/>
</dbReference>
<comment type="cofactor">
    <cofactor evidence="1">
        <name>pantetheine 4'-phosphate</name>
        <dbReference type="ChEBI" id="CHEBI:47942"/>
    </cofactor>
</comment>
<dbReference type="InterPro" id="IPR020845">
    <property type="entry name" value="AMP-binding_CS"/>
</dbReference>
<keyword evidence="7" id="KW-1185">Reference proteome</keyword>
<dbReference type="InterPro" id="IPR000873">
    <property type="entry name" value="AMP-dep_synth/lig_dom"/>
</dbReference>
<dbReference type="Gene3D" id="3.30.300.30">
    <property type="match status" value="1"/>
</dbReference>
<evidence type="ECO:0000259" key="5">
    <source>
        <dbReference type="PROSITE" id="PS50075"/>
    </source>
</evidence>
<dbReference type="CDD" id="cd19531">
    <property type="entry name" value="LCL_NRPS-like"/>
    <property type="match status" value="1"/>
</dbReference>
<feature type="region of interest" description="Disordered" evidence="4">
    <location>
        <begin position="584"/>
        <end position="637"/>
    </location>
</feature>